<dbReference type="GeneID" id="24142085"/>
<reference evidence="2 3" key="1">
    <citation type="journal article" date="2013" name="PLoS Genet.">
        <title>Distinctive expansion of potential virulence genes in the genome of the oomycete fish pathogen Saprolegnia parasitica.</title>
        <authorList>
            <person name="Jiang R.H."/>
            <person name="de Bruijn I."/>
            <person name="Haas B.J."/>
            <person name="Belmonte R."/>
            <person name="Lobach L."/>
            <person name="Christie J."/>
            <person name="van den Ackerveken G."/>
            <person name="Bottin A."/>
            <person name="Bulone V."/>
            <person name="Diaz-Moreno S.M."/>
            <person name="Dumas B."/>
            <person name="Fan L."/>
            <person name="Gaulin E."/>
            <person name="Govers F."/>
            <person name="Grenville-Briggs L.J."/>
            <person name="Horner N.R."/>
            <person name="Levin J.Z."/>
            <person name="Mammella M."/>
            <person name="Meijer H.J."/>
            <person name="Morris P."/>
            <person name="Nusbaum C."/>
            <person name="Oome S."/>
            <person name="Phillips A.J."/>
            <person name="van Rooyen D."/>
            <person name="Rzeszutek E."/>
            <person name="Saraiva M."/>
            <person name="Secombes C.J."/>
            <person name="Seidl M.F."/>
            <person name="Snel B."/>
            <person name="Stassen J.H."/>
            <person name="Sykes S."/>
            <person name="Tripathy S."/>
            <person name="van den Berg H."/>
            <person name="Vega-Arreguin J.C."/>
            <person name="Wawra S."/>
            <person name="Young S.K."/>
            <person name="Zeng Q."/>
            <person name="Dieguez-Uribeondo J."/>
            <person name="Russ C."/>
            <person name="Tyler B.M."/>
            <person name="van West P."/>
        </authorList>
    </citation>
    <scope>NUCLEOTIDE SEQUENCE [LARGE SCALE GENOMIC DNA]</scope>
    <source>
        <strain evidence="2 3">CBS 223.65</strain>
    </source>
</reference>
<name>A0A067C1J9_SAPPC</name>
<dbReference type="AlphaFoldDB" id="A0A067C1J9"/>
<dbReference type="Proteomes" id="UP000030745">
    <property type="component" value="Unassembled WGS sequence"/>
</dbReference>
<evidence type="ECO:0000313" key="3">
    <source>
        <dbReference type="Proteomes" id="UP000030745"/>
    </source>
</evidence>
<gene>
    <name evidence="2" type="ORF">SPRG_21284</name>
</gene>
<evidence type="ECO:0000256" key="1">
    <source>
        <dbReference type="SAM" id="MobiDB-lite"/>
    </source>
</evidence>
<feature type="compositionally biased region" description="Polar residues" evidence="1">
    <location>
        <begin position="42"/>
        <end position="56"/>
    </location>
</feature>
<dbReference type="VEuPathDB" id="FungiDB:SPRG_21284"/>
<dbReference type="KEGG" id="spar:SPRG_21284"/>
<accession>A0A067C1J9</accession>
<keyword evidence="3" id="KW-1185">Reference proteome</keyword>
<evidence type="ECO:0000313" key="2">
    <source>
        <dbReference type="EMBL" id="KDO20662.1"/>
    </source>
</evidence>
<protein>
    <submittedName>
        <fullName evidence="2">Uncharacterized protein</fullName>
    </submittedName>
</protein>
<sequence length="108" mass="11577">MHPPIPLMSLFLEPGACACDRRLSYTAGLACLHAARGPRRQSPASSSHAPPVTTNHGVPRRRLPRDESFASLSNSGNHQPRLARAVTLQPPCPANDELASSTSMNLTQ</sequence>
<feature type="compositionally biased region" description="Polar residues" evidence="1">
    <location>
        <begin position="98"/>
        <end position="108"/>
    </location>
</feature>
<dbReference type="EMBL" id="KK583306">
    <property type="protein sequence ID" value="KDO20662.1"/>
    <property type="molecule type" value="Genomic_DNA"/>
</dbReference>
<feature type="region of interest" description="Disordered" evidence="1">
    <location>
        <begin position="35"/>
        <end position="108"/>
    </location>
</feature>
<dbReference type="RefSeq" id="XP_012208651.1">
    <property type="nucleotide sequence ID" value="XM_012353261.1"/>
</dbReference>
<organism evidence="2 3">
    <name type="scientific">Saprolegnia parasitica (strain CBS 223.65)</name>
    <dbReference type="NCBI Taxonomy" id="695850"/>
    <lineage>
        <taxon>Eukaryota</taxon>
        <taxon>Sar</taxon>
        <taxon>Stramenopiles</taxon>
        <taxon>Oomycota</taxon>
        <taxon>Saprolegniomycetes</taxon>
        <taxon>Saprolegniales</taxon>
        <taxon>Saprolegniaceae</taxon>
        <taxon>Saprolegnia</taxon>
    </lineage>
</organism>
<proteinExistence type="predicted"/>